<evidence type="ECO:0000256" key="7">
    <source>
        <dbReference type="ARBA" id="ARBA00022692"/>
    </source>
</evidence>
<organism evidence="20 22">
    <name type="scientific">Pedobacter hiemivivus</name>
    <dbReference type="NCBI Taxonomy" id="2530454"/>
    <lineage>
        <taxon>Bacteria</taxon>
        <taxon>Pseudomonadati</taxon>
        <taxon>Bacteroidota</taxon>
        <taxon>Sphingobacteriia</taxon>
        <taxon>Sphingobacteriales</taxon>
        <taxon>Sphingobacteriaceae</taxon>
        <taxon>Pedobacter</taxon>
    </lineage>
</organism>
<dbReference type="SMART" id="SM00387">
    <property type="entry name" value="HATPase_c"/>
    <property type="match status" value="1"/>
</dbReference>
<keyword evidence="8" id="KW-0547">Nucleotide-binding</keyword>
<keyword evidence="21" id="KW-1185">Reference proteome</keyword>
<dbReference type="Gene3D" id="1.10.287.130">
    <property type="match status" value="1"/>
</dbReference>
<feature type="transmembrane region" description="Helical" evidence="16">
    <location>
        <begin position="96"/>
        <end position="112"/>
    </location>
</feature>
<evidence type="ECO:0000313" key="21">
    <source>
        <dbReference type="Proteomes" id="UP000291117"/>
    </source>
</evidence>
<evidence type="ECO:0000256" key="11">
    <source>
        <dbReference type="ARBA" id="ARBA00022989"/>
    </source>
</evidence>
<keyword evidence="12" id="KW-0902">Two-component regulatory system</keyword>
<feature type="transmembrane region" description="Helical" evidence="16">
    <location>
        <begin position="119"/>
        <end position="136"/>
    </location>
</feature>
<feature type="transmembrane region" description="Helical" evidence="16">
    <location>
        <begin position="24"/>
        <end position="40"/>
    </location>
</feature>
<evidence type="ECO:0000313" key="22">
    <source>
        <dbReference type="Proteomes" id="UP000309594"/>
    </source>
</evidence>
<dbReference type="GO" id="GO:0000155">
    <property type="term" value="F:phosphorelay sensor kinase activity"/>
    <property type="evidence" value="ECO:0007669"/>
    <property type="project" value="InterPro"/>
</dbReference>
<evidence type="ECO:0000256" key="8">
    <source>
        <dbReference type="ARBA" id="ARBA00022741"/>
    </source>
</evidence>
<dbReference type="Pfam" id="PF02518">
    <property type="entry name" value="HATPase_c"/>
    <property type="match status" value="1"/>
</dbReference>
<dbReference type="InterPro" id="IPR003661">
    <property type="entry name" value="HisK_dim/P_dom"/>
</dbReference>
<evidence type="ECO:0000256" key="5">
    <source>
        <dbReference type="ARBA" id="ARBA00022553"/>
    </source>
</evidence>
<feature type="modified residue" description="4-aspartylphosphate" evidence="14">
    <location>
        <position position="526"/>
    </location>
</feature>
<dbReference type="SUPFAM" id="SSF47384">
    <property type="entry name" value="Homodimeric domain of signal transducing histidine kinase"/>
    <property type="match status" value="1"/>
</dbReference>
<dbReference type="FunFam" id="1.10.287.130:FF:000003">
    <property type="entry name" value="Histidine kinase"/>
    <property type="match status" value="1"/>
</dbReference>
<dbReference type="CDD" id="cd16922">
    <property type="entry name" value="HATPase_EvgS-ArcB-TorS-like"/>
    <property type="match status" value="1"/>
</dbReference>
<dbReference type="GO" id="GO:0005886">
    <property type="term" value="C:plasma membrane"/>
    <property type="evidence" value="ECO:0007669"/>
    <property type="project" value="UniProtKB-SubCell"/>
</dbReference>
<proteinExistence type="predicted"/>
<evidence type="ECO:0000256" key="9">
    <source>
        <dbReference type="ARBA" id="ARBA00022777"/>
    </source>
</evidence>
<dbReference type="InterPro" id="IPR005467">
    <property type="entry name" value="His_kinase_dom"/>
</dbReference>
<feature type="transmembrane region" description="Helical" evidence="16">
    <location>
        <begin position="156"/>
        <end position="175"/>
    </location>
</feature>
<dbReference type="PANTHER" id="PTHR45339">
    <property type="entry name" value="HYBRID SIGNAL TRANSDUCTION HISTIDINE KINASE J"/>
    <property type="match status" value="1"/>
</dbReference>
<feature type="domain" description="Histidine kinase" evidence="17">
    <location>
        <begin position="225"/>
        <end position="447"/>
    </location>
</feature>
<dbReference type="PANTHER" id="PTHR45339:SF1">
    <property type="entry name" value="HYBRID SIGNAL TRANSDUCTION HISTIDINE KINASE J"/>
    <property type="match status" value="1"/>
</dbReference>
<evidence type="ECO:0000256" key="1">
    <source>
        <dbReference type="ARBA" id="ARBA00000085"/>
    </source>
</evidence>
<dbReference type="InterPro" id="IPR036097">
    <property type="entry name" value="HisK_dim/P_sf"/>
</dbReference>
<evidence type="ECO:0000256" key="10">
    <source>
        <dbReference type="ARBA" id="ARBA00022840"/>
    </source>
</evidence>
<feature type="domain" description="Response regulatory" evidence="18">
    <location>
        <begin position="477"/>
        <end position="592"/>
    </location>
</feature>
<dbReference type="GO" id="GO:0005524">
    <property type="term" value="F:ATP binding"/>
    <property type="evidence" value="ECO:0007669"/>
    <property type="project" value="UniProtKB-KW"/>
</dbReference>
<dbReference type="InterPro" id="IPR003594">
    <property type="entry name" value="HATPase_dom"/>
</dbReference>
<dbReference type="PROSITE" id="PS50110">
    <property type="entry name" value="RESPONSE_REGULATORY"/>
    <property type="match status" value="1"/>
</dbReference>
<dbReference type="Proteomes" id="UP000309594">
    <property type="component" value="Unassembled WGS sequence"/>
</dbReference>
<keyword evidence="7 16" id="KW-0812">Transmembrane</keyword>
<evidence type="ECO:0000256" key="13">
    <source>
        <dbReference type="ARBA" id="ARBA00023136"/>
    </source>
</evidence>
<dbReference type="InterPro" id="IPR011006">
    <property type="entry name" value="CheY-like_superfamily"/>
</dbReference>
<evidence type="ECO:0000313" key="20">
    <source>
        <dbReference type="EMBL" id="TKC61325.1"/>
    </source>
</evidence>
<accession>A0A4R0N751</accession>
<evidence type="ECO:0000256" key="15">
    <source>
        <dbReference type="SAM" id="Coils"/>
    </source>
</evidence>
<comment type="caution">
    <text evidence="20">The sequence shown here is derived from an EMBL/GenBank/DDBJ whole genome shotgun (WGS) entry which is preliminary data.</text>
</comment>
<keyword evidence="11 16" id="KW-1133">Transmembrane helix</keyword>
<reference evidence="19 21" key="1">
    <citation type="submission" date="2019-02" db="EMBL/GenBank/DDBJ databases">
        <title>Pedobacter sp. RP-3-8 sp. nov., isolated from Arctic soil.</title>
        <authorList>
            <person name="Dahal R.H."/>
        </authorList>
    </citation>
    <scope>NUCLEOTIDE SEQUENCE [LARGE SCALE GENOMIC DNA]</scope>
    <source>
        <strain evidence="19 21">RP-3-8</strain>
    </source>
</reference>
<reference evidence="20 22" key="2">
    <citation type="submission" date="2019-04" db="EMBL/GenBank/DDBJ databases">
        <title>Pedobacter sp. RP-1-16 sp. nov., isolated from Arctic soil.</title>
        <authorList>
            <person name="Dahal R.H."/>
            <person name="Kim D.-U."/>
        </authorList>
    </citation>
    <scope>NUCLEOTIDE SEQUENCE [LARGE SCALE GENOMIC DNA]</scope>
    <source>
        <strain evidence="20 22">RP-1-16</strain>
    </source>
</reference>
<dbReference type="SUPFAM" id="SSF52172">
    <property type="entry name" value="CheY-like"/>
    <property type="match status" value="1"/>
</dbReference>
<sequence>MNKDINASNNQTFFFEVKERSDRLMNYFLICFFLVGLLIASYYDTWLIAFGVGGISLLAYYSAKIALPDSTLYQYVLSTVLGIFMAQFIYQMHGMFEMHFFAFIGSALLITYQKWKLQIPILIIVVLHHTIFSHLQNIGFNKVYFSNQDHIDLQTLLIHLLLAAVIFFICGLWAYQLEKYSAMRKQNEEALDKSNQQLRKFNLELEKARQDADQASQAKSIFLATMSHEIRTPMNGVIGMSTLLGETPLTEEQRMFNETINTCGETLINVINDILDFSKIESGNLELEREDFDLRRLIEDVLYIFASKAAQTHLNLIYDIQENVPLQIVGDHLRLKQILTNLVGNAMKFTEQGEVCVFVHLENTKPDGQVTLRFDIRDTGIGIPEDKLNRLFKAFSQIDSSTTRKYGGTGLGLAISEKLVDLMGGQIWVESKPDLGSTFSFTITTYIGNLNRQAPFQDEKLIPSKLSTNFSKKFPFTILIAEDNQMNQHVILNILRKMGYSPDLAKNGQEAIEAVKQKEYEIILMDIQMPVMDGLEATQIIRKTLKKQPIIIALTANVMTDDEETCINAGMNDYIRKPFKLEELMNRLEKWHLIGIEK</sequence>
<evidence type="ECO:0000256" key="4">
    <source>
        <dbReference type="ARBA" id="ARBA00022475"/>
    </source>
</evidence>
<accession>A0A4U1GBI7</accession>
<evidence type="ECO:0000256" key="16">
    <source>
        <dbReference type="SAM" id="Phobius"/>
    </source>
</evidence>
<keyword evidence="10" id="KW-0067">ATP-binding</keyword>
<dbReference type="CDD" id="cd17546">
    <property type="entry name" value="REC_hyHK_CKI1_RcsC-like"/>
    <property type="match status" value="1"/>
</dbReference>
<evidence type="ECO:0000256" key="14">
    <source>
        <dbReference type="PROSITE-ProRule" id="PRU00169"/>
    </source>
</evidence>
<feature type="transmembrane region" description="Helical" evidence="16">
    <location>
        <begin position="46"/>
        <end position="63"/>
    </location>
</feature>
<dbReference type="SMART" id="SM00448">
    <property type="entry name" value="REC"/>
    <property type="match status" value="1"/>
</dbReference>
<keyword evidence="5 14" id="KW-0597">Phosphoprotein</keyword>
<evidence type="ECO:0000256" key="6">
    <source>
        <dbReference type="ARBA" id="ARBA00022679"/>
    </source>
</evidence>
<feature type="transmembrane region" description="Helical" evidence="16">
    <location>
        <begin position="72"/>
        <end position="90"/>
    </location>
</feature>
<keyword evidence="6" id="KW-0808">Transferase</keyword>
<dbReference type="CDD" id="cd00082">
    <property type="entry name" value="HisKA"/>
    <property type="match status" value="1"/>
</dbReference>
<evidence type="ECO:0000313" key="19">
    <source>
        <dbReference type="EMBL" id="TCC95805.1"/>
    </source>
</evidence>
<feature type="coiled-coil region" evidence="15">
    <location>
        <begin position="177"/>
        <end position="218"/>
    </location>
</feature>
<dbReference type="EMBL" id="SJSM01000008">
    <property type="protein sequence ID" value="TCC95805.1"/>
    <property type="molecule type" value="Genomic_DNA"/>
</dbReference>
<protein>
    <recommendedName>
        <fullName evidence="3">histidine kinase</fullName>
        <ecNumber evidence="3">2.7.13.3</ecNumber>
    </recommendedName>
</protein>
<evidence type="ECO:0000256" key="12">
    <source>
        <dbReference type="ARBA" id="ARBA00023012"/>
    </source>
</evidence>
<dbReference type="InterPro" id="IPR001789">
    <property type="entry name" value="Sig_transdc_resp-reg_receiver"/>
</dbReference>
<dbReference type="FunFam" id="3.30.565.10:FF:000010">
    <property type="entry name" value="Sensor histidine kinase RcsC"/>
    <property type="match status" value="1"/>
</dbReference>
<dbReference type="SMART" id="SM00388">
    <property type="entry name" value="HisKA"/>
    <property type="match status" value="1"/>
</dbReference>
<dbReference type="PROSITE" id="PS50109">
    <property type="entry name" value="HIS_KIN"/>
    <property type="match status" value="1"/>
</dbReference>
<dbReference type="SUPFAM" id="SSF55874">
    <property type="entry name" value="ATPase domain of HSP90 chaperone/DNA topoisomerase II/histidine kinase"/>
    <property type="match status" value="1"/>
</dbReference>
<comment type="subcellular location">
    <subcellularLocation>
        <location evidence="2">Cell membrane</location>
        <topology evidence="2">Multi-pass membrane protein</topology>
    </subcellularLocation>
</comment>
<dbReference type="Gene3D" id="3.40.50.2300">
    <property type="match status" value="1"/>
</dbReference>
<dbReference type="Pfam" id="PF00512">
    <property type="entry name" value="HisKA"/>
    <property type="match status" value="1"/>
</dbReference>
<keyword evidence="13 16" id="KW-0472">Membrane</keyword>
<keyword evidence="9" id="KW-0418">Kinase</keyword>
<keyword evidence="15" id="KW-0175">Coiled coil</keyword>
<comment type="catalytic activity">
    <reaction evidence="1">
        <text>ATP + protein L-histidine = ADP + protein N-phospho-L-histidine.</text>
        <dbReference type="EC" id="2.7.13.3"/>
    </reaction>
</comment>
<dbReference type="Gene3D" id="3.30.565.10">
    <property type="entry name" value="Histidine kinase-like ATPase, C-terminal domain"/>
    <property type="match status" value="1"/>
</dbReference>
<dbReference type="Pfam" id="PF00072">
    <property type="entry name" value="Response_reg"/>
    <property type="match status" value="1"/>
</dbReference>
<evidence type="ECO:0000256" key="2">
    <source>
        <dbReference type="ARBA" id="ARBA00004651"/>
    </source>
</evidence>
<dbReference type="InterPro" id="IPR004358">
    <property type="entry name" value="Sig_transdc_His_kin-like_C"/>
</dbReference>
<dbReference type="AlphaFoldDB" id="A0A4U1GBI7"/>
<dbReference type="EC" id="2.7.13.3" evidence="3"/>
<evidence type="ECO:0000259" key="18">
    <source>
        <dbReference type="PROSITE" id="PS50110"/>
    </source>
</evidence>
<dbReference type="Proteomes" id="UP000291117">
    <property type="component" value="Unassembled WGS sequence"/>
</dbReference>
<dbReference type="EMBL" id="SWDX01000004">
    <property type="protein sequence ID" value="TKC61325.1"/>
    <property type="molecule type" value="Genomic_DNA"/>
</dbReference>
<name>A0A4U1GBI7_9SPHI</name>
<dbReference type="RefSeq" id="WP_131609875.1">
    <property type="nucleotide sequence ID" value="NZ_SJSM01000008.1"/>
</dbReference>
<gene>
    <name evidence="19" type="ORF">EZ444_14405</name>
    <name evidence="20" type="ORF">FBD94_12345</name>
</gene>
<dbReference type="OrthoDB" id="9809670at2"/>
<keyword evidence="4" id="KW-1003">Cell membrane</keyword>
<dbReference type="InterPro" id="IPR036890">
    <property type="entry name" value="HATPase_C_sf"/>
</dbReference>
<dbReference type="PRINTS" id="PR00344">
    <property type="entry name" value="BCTRLSENSOR"/>
</dbReference>
<evidence type="ECO:0000256" key="3">
    <source>
        <dbReference type="ARBA" id="ARBA00012438"/>
    </source>
</evidence>
<evidence type="ECO:0000259" key="17">
    <source>
        <dbReference type="PROSITE" id="PS50109"/>
    </source>
</evidence>